<dbReference type="InterPro" id="IPR057345">
    <property type="entry name" value="Ig-like_TAF2"/>
</dbReference>
<feature type="domain" description="Transcription initiation factor TFIID subunit 2 TPR repeats" evidence="3">
    <location>
        <begin position="112"/>
        <end position="270"/>
    </location>
</feature>
<dbReference type="InterPro" id="IPR057991">
    <property type="entry name" value="TPR_TAF2_C"/>
</dbReference>
<feature type="region of interest" description="Disordered" evidence="1">
    <location>
        <begin position="39"/>
        <end position="82"/>
    </location>
</feature>
<dbReference type="GO" id="GO:0000976">
    <property type="term" value="F:transcription cis-regulatory region binding"/>
    <property type="evidence" value="ECO:0007669"/>
    <property type="project" value="TreeGrafter"/>
</dbReference>
<feature type="region of interest" description="Disordered" evidence="1">
    <location>
        <begin position="632"/>
        <end position="672"/>
    </location>
</feature>
<feature type="region of interest" description="Disordered" evidence="1">
    <location>
        <begin position="885"/>
        <end position="916"/>
    </location>
</feature>
<protein>
    <submittedName>
        <fullName evidence="4">Uncharacterized protein</fullName>
    </submittedName>
</protein>
<name>A0A6B2KXI4_9EUKA</name>
<dbReference type="SUPFAM" id="SSF48371">
    <property type="entry name" value="ARM repeat"/>
    <property type="match status" value="1"/>
</dbReference>
<dbReference type="Pfam" id="PF25577">
    <property type="entry name" value="TPR_TAF2_C"/>
    <property type="match status" value="2"/>
</dbReference>
<feature type="compositionally biased region" description="Basic residues" evidence="1">
    <location>
        <begin position="901"/>
        <end position="916"/>
    </location>
</feature>
<dbReference type="AlphaFoldDB" id="A0A6B2KXI4"/>
<dbReference type="GO" id="GO:0003682">
    <property type="term" value="F:chromatin binding"/>
    <property type="evidence" value="ECO:0007669"/>
    <property type="project" value="TreeGrafter"/>
</dbReference>
<evidence type="ECO:0000259" key="3">
    <source>
        <dbReference type="Pfam" id="PF25577"/>
    </source>
</evidence>
<dbReference type="GO" id="GO:0005669">
    <property type="term" value="C:transcription factor TFIID complex"/>
    <property type="evidence" value="ECO:0007669"/>
    <property type="project" value="InterPro"/>
</dbReference>
<evidence type="ECO:0000256" key="1">
    <source>
        <dbReference type="SAM" id="MobiDB-lite"/>
    </source>
</evidence>
<feature type="region of interest" description="Disordered" evidence="1">
    <location>
        <begin position="837"/>
        <end position="867"/>
    </location>
</feature>
<feature type="compositionally biased region" description="Basic and acidic residues" evidence="1">
    <location>
        <begin position="701"/>
        <end position="713"/>
    </location>
</feature>
<feature type="domain" description="Transcription initiation factor TFIID subunit 2 Ig-like" evidence="2">
    <location>
        <begin position="6"/>
        <end position="110"/>
    </location>
</feature>
<feature type="region of interest" description="Disordered" evidence="1">
    <location>
        <begin position="342"/>
        <end position="362"/>
    </location>
</feature>
<evidence type="ECO:0000259" key="2">
    <source>
        <dbReference type="Pfam" id="PF25316"/>
    </source>
</evidence>
<organism evidence="4">
    <name type="scientific">Arcella intermedia</name>
    <dbReference type="NCBI Taxonomy" id="1963864"/>
    <lineage>
        <taxon>Eukaryota</taxon>
        <taxon>Amoebozoa</taxon>
        <taxon>Tubulinea</taxon>
        <taxon>Elardia</taxon>
        <taxon>Arcellinida</taxon>
        <taxon>Sphaerothecina</taxon>
        <taxon>Arcellidae</taxon>
        <taxon>Arcella</taxon>
    </lineage>
</organism>
<dbReference type="Pfam" id="PF25316">
    <property type="entry name" value="TAF2_3rd"/>
    <property type="match status" value="1"/>
</dbReference>
<proteinExistence type="predicted"/>
<evidence type="ECO:0000313" key="4">
    <source>
        <dbReference type="EMBL" id="NDV29372.1"/>
    </source>
</evidence>
<reference evidence="4" key="1">
    <citation type="journal article" date="2020" name="J. Eukaryot. Microbiol.">
        <title>De novo Sequencing, Assembly and Annotation of the Transcriptome for the Free-Living Testate Amoeba Arcella intermedia.</title>
        <authorList>
            <person name="Ribeiro G.M."/>
            <person name="Porfirio-Sousa A.L."/>
            <person name="Maurer-Alcala X.X."/>
            <person name="Katz L.A."/>
            <person name="Lahr D.J.G."/>
        </authorList>
    </citation>
    <scope>NUCLEOTIDE SEQUENCE</scope>
</reference>
<dbReference type="InterPro" id="IPR037813">
    <property type="entry name" value="TAF2"/>
</dbReference>
<feature type="region of interest" description="Disordered" evidence="1">
    <location>
        <begin position="686"/>
        <end position="778"/>
    </location>
</feature>
<accession>A0A6B2KXI4</accession>
<feature type="domain" description="Transcription initiation factor TFIID subunit 2 TPR repeats" evidence="3">
    <location>
        <begin position="352"/>
        <end position="509"/>
    </location>
</feature>
<feature type="compositionally biased region" description="Low complexity" evidence="1">
    <location>
        <begin position="887"/>
        <end position="897"/>
    </location>
</feature>
<sequence>MSDGRPSVSGSLSVRIVELDQEQKHRYCEHNMDIEEELHSFPCHSRPRRARPAPAPQEKNDDDEDSDGPDSVLDVATTGNDEASSSWAPIQWIRFDPHIEWLMTIHFKQPTYMWINQLRFDKDVGAQVQAINALLNFPTKETITVLQSVLTQPQMFYRVRMQAALALAVLTGSENDWLGLDHLFDFFKSNFFFNDIQQVKPNDFDNFITYYQQKMVAFAISLVRGPDGKSPPDVIRFIYHLLKNNDNSHNFWSDNYYITAVLHSISATIGLLPRTTKNFIIPSLTSSSSTNLPAPIPTIPPSPHPLSLSINPAVLPMFGVHPQFPYIFPLPQYTHTHRIVPPTQQAKSQQTQQQKPQNSNSTESLLKKIENQIFRYLNMDKLMPCYHNVITCASLSTLCHLMRMGVIEKKLEIFKEFSNYGHFEEVRLFAVKALMTLTLESEQFDGKDNKEEALEVVLHLLKMFQIEYSPRFKLKLVELWTDPRDILVQTASLWERDNLLELILTVLSLSIRKQKIDLVHSQNGTSKTDPKISVIDALNTPGYVDKVGQIFIKQRFSMFEKEGETQKKIRNIVWSMLNSEATSQDARIRLALLKFYTAIGGDKEAQHVLEKRPKCPTRPILKKEKIKLEKLKQEKQMLEEQKQEGNKKGRKRKRDDTNSAKKATTNGSVEANLVSPVGPLTLKVNLPLLNSAQAKKKTKKPKEPKEEKSEPQPKKQKKKSSSAKKKAKKPPKKTKGEEEEMESEKLEQTPTPPRRASDTVPVPMKTEETESPQSFLSSHTPVAIEAYETKPQVAEIEPSQIEEPASVLEPPAVLAPTIETPFKIRIHSATLRQSLTKQITPPPKLIQIEEQPSTPPTPSTSTTTPTFFPNLKKFRLILSVDHEDNDANYYNNHNNNNIPKNTRRSSRTNKRKKESG</sequence>
<dbReference type="GO" id="GO:0016251">
    <property type="term" value="F:RNA polymerase II general transcription initiation factor activity"/>
    <property type="evidence" value="ECO:0007669"/>
    <property type="project" value="TreeGrafter"/>
</dbReference>
<dbReference type="PANTHER" id="PTHR15137:SF9">
    <property type="entry name" value="TRANSCRIPTION INITIATION FACTOR TFIID SUBUNIT 2"/>
    <property type="match status" value="1"/>
</dbReference>
<dbReference type="GO" id="GO:0006367">
    <property type="term" value="P:transcription initiation at RNA polymerase II promoter"/>
    <property type="evidence" value="ECO:0007669"/>
    <property type="project" value="TreeGrafter"/>
</dbReference>
<dbReference type="PANTHER" id="PTHR15137">
    <property type="entry name" value="TRANSCRIPTION INITIATION FACTOR TFIID"/>
    <property type="match status" value="1"/>
</dbReference>
<feature type="compositionally biased region" description="Basic and acidic residues" evidence="1">
    <location>
        <begin position="632"/>
        <end position="647"/>
    </location>
</feature>
<dbReference type="InterPro" id="IPR016024">
    <property type="entry name" value="ARM-type_fold"/>
</dbReference>
<feature type="compositionally biased region" description="Polar residues" evidence="1">
    <location>
        <begin position="660"/>
        <end position="669"/>
    </location>
</feature>
<dbReference type="EMBL" id="GIBP01000403">
    <property type="protein sequence ID" value="NDV29372.1"/>
    <property type="molecule type" value="Transcribed_RNA"/>
</dbReference>
<feature type="compositionally biased region" description="Basic residues" evidence="1">
    <location>
        <begin position="714"/>
        <end position="733"/>
    </location>
</feature>